<comment type="similarity">
    <text evidence="1">Belongs to the iron/ascorbate-dependent oxidoreductase family.</text>
</comment>
<dbReference type="InterPro" id="IPR026992">
    <property type="entry name" value="DIOX_N"/>
</dbReference>
<dbReference type="GO" id="GO:0016491">
    <property type="term" value="F:oxidoreductase activity"/>
    <property type="evidence" value="ECO:0007669"/>
    <property type="project" value="UniProtKB-KW"/>
</dbReference>
<reference evidence="3" key="1">
    <citation type="submission" date="2022-03" db="EMBL/GenBank/DDBJ databases">
        <authorList>
            <person name="Martin C."/>
        </authorList>
    </citation>
    <scope>NUCLEOTIDE SEQUENCE</scope>
</reference>
<dbReference type="PANTHER" id="PTHR47990">
    <property type="entry name" value="2-OXOGLUTARATE (2OG) AND FE(II)-DEPENDENT OXYGENASE SUPERFAMILY PROTEIN-RELATED"/>
    <property type="match status" value="1"/>
</dbReference>
<accession>A0A8S4Q337</accession>
<evidence type="ECO:0000259" key="2">
    <source>
        <dbReference type="PROSITE" id="PS51471"/>
    </source>
</evidence>
<feature type="domain" description="Fe2OG dioxygenase" evidence="2">
    <location>
        <begin position="166"/>
        <end position="279"/>
    </location>
</feature>
<dbReference type="GO" id="GO:0046872">
    <property type="term" value="F:metal ion binding"/>
    <property type="evidence" value="ECO:0007669"/>
    <property type="project" value="UniProtKB-KW"/>
</dbReference>
<dbReference type="Pfam" id="PF03171">
    <property type="entry name" value="2OG-FeII_Oxy"/>
    <property type="match status" value="1"/>
</dbReference>
<name>A0A8S4Q337_OWEFU</name>
<comment type="caution">
    <text evidence="3">The sequence shown here is derived from an EMBL/GenBank/DDBJ whole genome shotgun (WGS) entry which is preliminary data.</text>
</comment>
<dbReference type="InterPro" id="IPR044861">
    <property type="entry name" value="IPNS-like_FE2OG_OXY"/>
</dbReference>
<dbReference type="Pfam" id="PF14226">
    <property type="entry name" value="DIOX_N"/>
    <property type="match status" value="1"/>
</dbReference>
<keyword evidence="1" id="KW-0408">Iron</keyword>
<evidence type="ECO:0000313" key="3">
    <source>
        <dbReference type="EMBL" id="CAH1800120.1"/>
    </source>
</evidence>
<dbReference type="EMBL" id="CAIIXF020000011">
    <property type="protein sequence ID" value="CAH1800120.1"/>
    <property type="molecule type" value="Genomic_DNA"/>
</dbReference>
<dbReference type="Gene3D" id="2.60.120.330">
    <property type="entry name" value="B-lactam Antibiotic, Isopenicillin N Synthase, Chain"/>
    <property type="match status" value="1"/>
</dbReference>
<keyword evidence="4" id="KW-1185">Reference proteome</keyword>
<protein>
    <recommendedName>
        <fullName evidence="2">Fe2OG dioxygenase domain-containing protein</fullName>
    </recommendedName>
</protein>
<evidence type="ECO:0000313" key="4">
    <source>
        <dbReference type="Proteomes" id="UP000749559"/>
    </source>
</evidence>
<dbReference type="InterPro" id="IPR050231">
    <property type="entry name" value="Iron_ascorbate_oxido_reductase"/>
</dbReference>
<organism evidence="3 4">
    <name type="scientific">Owenia fusiformis</name>
    <name type="common">Polychaete worm</name>
    <dbReference type="NCBI Taxonomy" id="6347"/>
    <lineage>
        <taxon>Eukaryota</taxon>
        <taxon>Metazoa</taxon>
        <taxon>Spiralia</taxon>
        <taxon>Lophotrochozoa</taxon>
        <taxon>Annelida</taxon>
        <taxon>Polychaeta</taxon>
        <taxon>Sedentaria</taxon>
        <taxon>Canalipalpata</taxon>
        <taxon>Sabellida</taxon>
        <taxon>Oweniida</taxon>
        <taxon>Oweniidae</taxon>
        <taxon>Owenia</taxon>
    </lineage>
</organism>
<dbReference type="Proteomes" id="UP000749559">
    <property type="component" value="Unassembled WGS sequence"/>
</dbReference>
<dbReference type="AlphaFoldDB" id="A0A8S4Q337"/>
<evidence type="ECO:0000256" key="1">
    <source>
        <dbReference type="RuleBase" id="RU003682"/>
    </source>
</evidence>
<dbReference type="OrthoDB" id="288590at2759"/>
<gene>
    <name evidence="3" type="ORF">OFUS_LOCUS24049</name>
</gene>
<dbReference type="PROSITE" id="PS51471">
    <property type="entry name" value="FE2OG_OXY"/>
    <property type="match status" value="1"/>
</dbReference>
<dbReference type="FunFam" id="2.60.120.330:FF:000038">
    <property type="entry name" value="Si:dkey-10o6.2"/>
    <property type="match status" value="1"/>
</dbReference>
<keyword evidence="1" id="KW-0479">Metal-binding</keyword>
<dbReference type="SUPFAM" id="SSF51197">
    <property type="entry name" value="Clavaminate synthase-like"/>
    <property type="match status" value="1"/>
</dbReference>
<dbReference type="InterPro" id="IPR027443">
    <property type="entry name" value="IPNS-like_sf"/>
</dbReference>
<keyword evidence="1" id="KW-0560">Oxidoreductase</keyword>
<dbReference type="InterPro" id="IPR005123">
    <property type="entry name" value="Oxoglu/Fe-dep_dioxygenase_dom"/>
</dbReference>
<sequence length="312" mass="35891">MIETPVVDFKDYGLNVDAENSPTDAQLKELAEDVYKALTGVGFMYIKNHGISADLFKRIENIGREFFSLPQEEKMKCSFTEGKKYGYSGVATQMLGGNRDVKEFFDYEYWLPARWPKNVNGFEEVYKEMFREFTTLFRRVLEVMALSINQERTFFTKLHNTYTKRTRTKMRLLNYPNMPEDFTKTESQIRLGEHTDWGTVTLIAQDSVGGLQGKTRSGEWIDVTPKDGCLLVVIGQLVQRWTSDKLQANPHRVMKLPSEAEDMKAGKNSRFSMTYFGQPDCEAMIGSVGDSKYEPINANDHIEQRLAESYGY</sequence>
<proteinExistence type="inferred from homology"/>